<dbReference type="InterPro" id="IPR052823">
    <property type="entry name" value="SXP/RAL-2_related"/>
</dbReference>
<reference evidence="3 4" key="1">
    <citation type="submission" date="2018-11" db="EMBL/GenBank/DDBJ databases">
        <authorList>
            <consortium name="Pathogen Informatics"/>
        </authorList>
    </citation>
    <scope>NUCLEOTIDE SEQUENCE [LARGE SCALE GENOMIC DNA]</scope>
</reference>
<keyword evidence="1" id="KW-0732">Signal</keyword>
<organism evidence="4 5">
    <name type="scientific">Heligmosomoides polygyrus</name>
    <name type="common">Parasitic roundworm</name>
    <dbReference type="NCBI Taxonomy" id="6339"/>
    <lineage>
        <taxon>Eukaryota</taxon>
        <taxon>Metazoa</taxon>
        <taxon>Ecdysozoa</taxon>
        <taxon>Nematoda</taxon>
        <taxon>Chromadorea</taxon>
        <taxon>Rhabditida</taxon>
        <taxon>Rhabditina</taxon>
        <taxon>Rhabditomorpha</taxon>
        <taxon>Strongyloidea</taxon>
        <taxon>Heligmosomidae</taxon>
        <taxon>Heligmosomoides</taxon>
    </lineage>
</organism>
<dbReference type="EMBL" id="UZAH01030321">
    <property type="protein sequence ID" value="VDP10135.1"/>
    <property type="molecule type" value="Genomic_DNA"/>
</dbReference>
<feature type="chain" id="PRO_5044551909" evidence="1">
    <location>
        <begin position="17"/>
        <end position="176"/>
    </location>
</feature>
<dbReference type="AlphaFoldDB" id="A0A183G7U9"/>
<reference evidence="5" key="2">
    <citation type="submission" date="2019-09" db="UniProtKB">
        <authorList>
            <consortium name="WormBaseParasite"/>
        </authorList>
    </citation>
    <scope>IDENTIFICATION</scope>
</reference>
<dbReference type="PANTHER" id="PTHR21593:SF36">
    <property type="entry name" value="DUF148 DOMAIN-CONTAINING PROTEIN-RELATED"/>
    <property type="match status" value="1"/>
</dbReference>
<proteinExistence type="predicted"/>
<feature type="domain" description="SXP/RAL-2 family protein Ani s 5-like cation-binding" evidence="2">
    <location>
        <begin position="35"/>
        <end position="140"/>
    </location>
</feature>
<dbReference type="PANTHER" id="PTHR21593">
    <property type="entry name" value="PRION-LIKE- Q/N-RICH -DOMAIN-BEARING PROTEIN PROTEIN"/>
    <property type="match status" value="1"/>
</dbReference>
<sequence length="176" mass="20322">MRAVLLLAITLSSVNSIFFQSIPENTSLLKNVSAEAEREYFKIFFNRTQTFAQKTKNFAAWAKKYNVEKQLQENVSEMKKDEEKRSSKIKELISALPAALENITRIWNNQDQTYKQRHFAIYKLSREDPMLYSALAHIWNRLTPGSSRRLLLIVAQGLRPRAAKLRSTSLKEGKTA</sequence>
<dbReference type="WBParaSite" id="HPBE_0001789101-mRNA-1">
    <property type="protein sequence ID" value="HPBE_0001789101-mRNA-1"/>
    <property type="gene ID" value="HPBE_0001789101"/>
</dbReference>
<accession>A0A3P8BUX9</accession>
<keyword evidence="4" id="KW-1185">Reference proteome</keyword>
<gene>
    <name evidence="3" type="ORF">HPBE_LOCUS17890</name>
</gene>
<evidence type="ECO:0000313" key="4">
    <source>
        <dbReference type="Proteomes" id="UP000050761"/>
    </source>
</evidence>
<evidence type="ECO:0000256" key="1">
    <source>
        <dbReference type="SAM" id="SignalP"/>
    </source>
</evidence>
<dbReference type="InterPro" id="IPR003677">
    <property type="entry name" value="ANIS5_cation-bd"/>
</dbReference>
<evidence type="ECO:0000313" key="3">
    <source>
        <dbReference type="EMBL" id="VDP10135.1"/>
    </source>
</evidence>
<protein>
    <submittedName>
        <fullName evidence="5">DUF148 domain-containing protein</fullName>
    </submittedName>
</protein>
<evidence type="ECO:0000313" key="5">
    <source>
        <dbReference type="WBParaSite" id="HPBE_0001789101-mRNA-1"/>
    </source>
</evidence>
<feature type="signal peptide" evidence="1">
    <location>
        <begin position="1"/>
        <end position="16"/>
    </location>
</feature>
<accession>A0A183G7U9</accession>
<evidence type="ECO:0000259" key="2">
    <source>
        <dbReference type="Pfam" id="PF02520"/>
    </source>
</evidence>
<dbReference type="OrthoDB" id="5867022at2759"/>
<name>A0A183G7U9_HELPZ</name>
<dbReference type="Proteomes" id="UP000050761">
    <property type="component" value="Unassembled WGS sequence"/>
</dbReference>
<dbReference type="Pfam" id="PF02520">
    <property type="entry name" value="ANIS5_cation-bd"/>
    <property type="match status" value="1"/>
</dbReference>